<sequence>MATIIVRRPRRERMEQQVPEEVVMSRDEMPKLGAFDPTFPSELEGLIPPEEWAQIIDRLDEYWIPFFKREQEIESCSMCLCCCCCCTLGLSLFAMCCYSSCAGRKLDKRKINGRRQMKAYFEEELNPKYSAQGVRFAVAPTIKTFYVEIRIDKPGTAGNDNRPRAESTTDEEKEGEPLLRRAKEDSASHNGGASSAAQSSTPAPVYGTQPADIDIDSAADGLDGLD</sequence>
<accession>L8HE70</accession>
<name>L8HE70_ACACF</name>
<protein>
    <recommendedName>
        <fullName evidence="4">Golgin subfamily A member 7/ERF4 domain-containing protein</fullName>
    </recommendedName>
</protein>
<gene>
    <name evidence="2" type="ORF">ACA1_360640</name>
</gene>
<dbReference type="Proteomes" id="UP000011083">
    <property type="component" value="Unassembled WGS sequence"/>
</dbReference>
<proteinExistence type="predicted"/>
<organism evidence="2 3">
    <name type="scientific">Acanthamoeba castellanii (strain ATCC 30010 / Neff)</name>
    <dbReference type="NCBI Taxonomy" id="1257118"/>
    <lineage>
        <taxon>Eukaryota</taxon>
        <taxon>Amoebozoa</taxon>
        <taxon>Discosea</taxon>
        <taxon>Longamoebia</taxon>
        <taxon>Centramoebida</taxon>
        <taxon>Acanthamoebidae</taxon>
        <taxon>Acanthamoeba</taxon>
    </lineage>
</organism>
<dbReference type="RefSeq" id="XP_004352525.1">
    <property type="nucleotide sequence ID" value="XM_004352473.1"/>
</dbReference>
<evidence type="ECO:0000313" key="3">
    <source>
        <dbReference type="Proteomes" id="UP000011083"/>
    </source>
</evidence>
<evidence type="ECO:0000256" key="1">
    <source>
        <dbReference type="SAM" id="MobiDB-lite"/>
    </source>
</evidence>
<feature type="region of interest" description="Disordered" evidence="1">
    <location>
        <begin position="156"/>
        <end position="226"/>
    </location>
</feature>
<evidence type="ECO:0008006" key="4">
    <source>
        <dbReference type="Google" id="ProtNLM"/>
    </source>
</evidence>
<dbReference type="AlphaFoldDB" id="L8HE70"/>
<keyword evidence="3" id="KW-1185">Reference proteome</keyword>
<evidence type="ECO:0000313" key="2">
    <source>
        <dbReference type="EMBL" id="ELR23048.1"/>
    </source>
</evidence>
<dbReference type="GeneID" id="14924018"/>
<feature type="compositionally biased region" description="Low complexity" evidence="1">
    <location>
        <begin position="188"/>
        <end position="200"/>
    </location>
</feature>
<feature type="compositionally biased region" description="Basic and acidic residues" evidence="1">
    <location>
        <begin position="175"/>
        <end position="187"/>
    </location>
</feature>
<reference evidence="2 3" key="1">
    <citation type="journal article" date="2013" name="Genome Biol.">
        <title>Genome of Acanthamoeba castellanii highlights extensive lateral gene transfer and early evolution of tyrosine kinase signaling.</title>
        <authorList>
            <person name="Clarke M."/>
            <person name="Lohan A.J."/>
            <person name="Liu B."/>
            <person name="Lagkouvardos I."/>
            <person name="Roy S."/>
            <person name="Zafar N."/>
            <person name="Bertelli C."/>
            <person name="Schilde C."/>
            <person name="Kianianmomeni A."/>
            <person name="Burglin T.R."/>
            <person name="Frech C."/>
            <person name="Turcotte B."/>
            <person name="Kopec K.O."/>
            <person name="Synnott J.M."/>
            <person name="Choo C."/>
            <person name="Paponov I."/>
            <person name="Finkler A."/>
            <person name="Soon Heng Tan C."/>
            <person name="Hutchins A.P."/>
            <person name="Weinmeier T."/>
            <person name="Rattei T."/>
            <person name="Chu J.S."/>
            <person name="Gimenez G."/>
            <person name="Irimia M."/>
            <person name="Rigden D.J."/>
            <person name="Fitzpatrick D.A."/>
            <person name="Lorenzo-Morales J."/>
            <person name="Bateman A."/>
            <person name="Chiu C.H."/>
            <person name="Tang P."/>
            <person name="Hegemann P."/>
            <person name="Fromm H."/>
            <person name="Raoult D."/>
            <person name="Greub G."/>
            <person name="Miranda-Saavedra D."/>
            <person name="Chen N."/>
            <person name="Nash P."/>
            <person name="Ginger M.L."/>
            <person name="Horn M."/>
            <person name="Schaap P."/>
            <person name="Caler L."/>
            <person name="Loftus B."/>
        </authorList>
    </citation>
    <scope>NUCLEOTIDE SEQUENCE [LARGE SCALE GENOMIC DNA]</scope>
    <source>
        <strain evidence="2 3">Neff</strain>
    </source>
</reference>
<dbReference type="KEGG" id="acan:ACA1_360640"/>
<feature type="compositionally biased region" description="Acidic residues" evidence="1">
    <location>
        <begin position="213"/>
        <end position="226"/>
    </location>
</feature>
<dbReference type="VEuPathDB" id="AmoebaDB:ACA1_360640"/>
<dbReference type="EMBL" id="KB007867">
    <property type="protein sequence ID" value="ELR23048.1"/>
    <property type="molecule type" value="Genomic_DNA"/>
</dbReference>